<dbReference type="EMBL" id="FRAN01000001">
    <property type="protein sequence ID" value="SHK06712.1"/>
    <property type="molecule type" value="Genomic_DNA"/>
</dbReference>
<dbReference type="AlphaFoldDB" id="E7QSP9"/>
<dbReference type="GO" id="GO:0004519">
    <property type="term" value="F:endonuclease activity"/>
    <property type="evidence" value="ECO:0007669"/>
    <property type="project" value="UniProtKB-KW"/>
</dbReference>
<dbReference type="Proteomes" id="UP000184203">
    <property type="component" value="Unassembled WGS sequence"/>
</dbReference>
<dbReference type="RefSeq" id="WP_007979057.1">
    <property type="nucleotide sequence ID" value="NZ_AEMG01000007.1"/>
</dbReference>
<keyword evidence="3" id="KW-0255">Endonuclease</keyword>
<feature type="region of interest" description="Disordered" evidence="1">
    <location>
        <begin position="127"/>
        <end position="146"/>
    </location>
</feature>
<dbReference type="PANTHER" id="PTHR37460">
    <property type="entry name" value="ENDONUCLEASE III"/>
    <property type="match status" value="1"/>
</dbReference>
<evidence type="ECO:0000313" key="4">
    <source>
        <dbReference type="Proteomes" id="UP000003751"/>
    </source>
</evidence>
<dbReference type="STRING" id="797209.GCA_000376445_00477"/>
<dbReference type="PANTHER" id="PTHR37460:SF1">
    <property type="entry name" value="ENDONUCLEASE III"/>
    <property type="match status" value="1"/>
</dbReference>
<proteinExistence type="predicted"/>
<sequence length="146" mass="15458">MKGTYTLLVSLAAPADIEFGAKGPRALDSGWYAYTGSAFGQGGFSRIDRHARVASGENGARHWHVDYLLGHPETDLAADVRTEASDVECAVADRLAEEIEPVPGIGASDCDCGTHLHFAPERDSLEAAVRRAHESAGNSPSVETGH</sequence>
<organism evidence="2 4">
    <name type="scientific">Haladaptatus paucihalophilus DX253</name>
    <dbReference type="NCBI Taxonomy" id="797209"/>
    <lineage>
        <taxon>Archaea</taxon>
        <taxon>Methanobacteriati</taxon>
        <taxon>Methanobacteriota</taxon>
        <taxon>Stenosarchaea group</taxon>
        <taxon>Halobacteria</taxon>
        <taxon>Halobacteriales</taxon>
        <taxon>Haladaptataceae</taxon>
        <taxon>Haladaptatus</taxon>
    </lineage>
</organism>
<dbReference type="PATRIC" id="fig|797209.4.peg.1821"/>
<dbReference type="Proteomes" id="UP000003751">
    <property type="component" value="Unassembled WGS sequence"/>
</dbReference>
<evidence type="ECO:0000313" key="3">
    <source>
        <dbReference type="EMBL" id="SHK06712.1"/>
    </source>
</evidence>
<evidence type="ECO:0000256" key="1">
    <source>
        <dbReference type="SAM" id="MobiDB-lite"/>
    </source>
</evidence>
<feature type="compositionally biased region" description="Polar residues" evidence="1">
    <location>
        <begin position="136"/>
        <end position="146"/>
    </location>
</feature>
<keyword evidence="3" id="KW-0540">Nuclease</keyword>
<dbReference type="eggNOG" id="arCOG00463">
    <property type="taxonomic scope" value="Archaea"/>
</dbReference>
<dbReference type="CDD" id="cd10441">
    <property type="entry name" value="GIY-YIG_COG1833"/>
    <property type="match status" value="1"/>
</dbReference>
<dbReference type="InterPro" id="IPR002837">
    <property type="entry name" value="DUF123"/>
</dbReference>
<protein>
    <submittedName>
        <fullName evidence="3">Endonuclease-3</fullName>
    </submittedName>
</protein>
<dbReference type="OrthoDB" id="17296at2157"/>
<reference evidence="3" key="3">
    <citation type="submission" date="2016-11" db="EMBL/GenBank/DDBJ databases">
        <authorList>
            <person name="Jaros S."/>
            <person name="Januszkiewicz K."/>
            <person name="Wedrychowicz H."/>
        </authorList>
    </citation>
    <scope>NUCLEOTIDE SEQUENCE [LARGE SCALE GENOMIC DNA]</scope>
    <source>
        <strain evidence="3">DX253</strain>
    </source>
</reference>
<gene>
    <name evidence="3" type="ORF">SAMN05444342_0462</name>
    <name evidence="2" type="ORF">ZOD2009_09123</name>
</gene>
<dbReference type="EMBL" id="AEMG01000007">
    <property type="protein sequence ID" value="EFW92458.1"/>
    <property type="molecule type" value="Genomic_DNA"/>
</dbReference>
<reference evidence="2 4" key="1">
    <citation type="journal article" date="2014" name="ISME J.">
        <title>Trehalose/2-sulfotrehalose biosynthesis and glycine-betaine uptake are widely spread mechanisms for osmoadaptation in the Halobacteriales.</title>
        <authorList>
            <person name="Youssef N.H."/>
            <person name="Savage-Ashlock K.N."/>
            <person name="McCully A.L."/>
            <person name="Luedtke B."/>
            <person name="Shaw E.I."/>
            <person name="Hoff W.D."/>
            <person name="Elshahed M.S."/>
        </authorList>
    </citation>
    <scope>NUCLEOTIDE SEQUENCE [LARGE SCALE GENOMIC DNA]</scope>
    <source>
        <strain evidence="2 4">DX253</strain>
    </source>
</reference>
<evidence type="ECO:0000313" key="2">
    <source>
        <dbReference type="EMBL" id="EFW92458.1"/>
    </source>
</evidence>
<name>E7QSP9_HALPU</name>
<evidence type="ECO:0000313" key="5">
    <source>
        <dbReference type="Proteomes" id="UP000184203"/>
    </source>
</evidence>
<dbReference type="Pfam" id="PF01986">
    <property type="entry name" value="DUF123"/>
    <property type="match status" value="1"/>
</dbReference>
<keyword evidence="5" id="KW-1185">Reference proteome</keyword>
<accession>E7QSP9</accession>
<reference evidence="5" key="2">
    <citation type="submission" date="2016-11" db="EMBL/GenBank/DDBJ databases">
        <authorList>
            <person name="Varghese N."/>
            <person name="Submissions S."/>
        </authorList>
    </citation>
    <scope>NUCLEOTIDE SEQUENCE [LARGE SCALE GENOMIC DNA]</scope>
    <source>
        <strain evidence="5">DX253</strain>
    </source>
</reference>
<keyword evidence="3" id="KW-0378">Hydrolase</keyword>